<evidence type="ECO:0000259" key="2">
    <source>
        <dbReference type="Pfam" id="PF00078"/>
    </source>
</evidence>
<protein>
    <recommendedName>
        <fullName evidence="2">Reverse transcriptase domain-containing protein</fullName>
    </recommendedName>
</protein>
<dbReference type="PANTHER" id="PTHR33116:SF86">
    <property type="entry name" value="REVERSE TRANSCRIPTASE DOMAIN-CONTAINING PROTEIN"/>
    <property type="match status" value="1"/>
</dbReference>
<dbReference type="Pfam" id="PF00078">
    <property type="entry name" value="RVT_1"/>
    <property type="match status" value="1"/>
</dbReference>
<accession>A0A834L5T5</accession>
<organism evidence="3 4">
    <name type="scientific">Rhododendron simsii</name>
    <name type="common">Sims's rhododendron</name>
    <dbReference type="NCBI Taxonomy" id="118357"/>
    <lineage>
        <taxon>Eukaryota</taxon>
        <taxon>Viridiplantae</taxon>
        <taxon>Streptophyta</taxon>
        <taxon>Embryophyta</taxon>
        <taxon>Tracheophyta</taxon>
        <taxon>Spermatophyta</taxon>
        <taxon>Magnoliopsida</taxon>
        <taxon>eudicotyledons</taxon>
        <taxon>Gunneridae</taxon>
        <taxon>Pentapetalae</taxon>
        <taxon>asterids</taxon>
        <taxon>Ericales</taxon>
        <taxon>Ericaceae</taxon>
        <taxon>Ericoideae</taxon>
        <taxon>Rhodoreae</taxon>
        <taxon>Rhododendron</taxon>
    </lineage>
</organism>
<keyword evidence="4" id="KW-1185">Reference proteome</keyword>
<sequence length="384" mass="42795">MGFTAKWVTWIMGCLSSVSFSLLLNGQPSGYIIPSRGSRQSDPLSPYLFLLCAEGFSETLRHAESQNTIHGLRVFMGAPPISHLLFADDTLVFCKARRSEIQAVGAILDDNRWALGQFINFQKSSVFFSRNTGAEMRPNLGAILNTPVRADLGKYLGLSAEKLAGWKEKILTQAGKEVLLKSIAFALPTYAMMCFQLPEGLCHQIEAAKARNGSFLKAELENNPSWVWRSIWEGNKVLEKGGQWSVGNGDGVNIKEDPWVPLAGSFVPQQIEEDDEVSLVKHLMEPGTATWKEDVVTQLFSPEHTRYILSIPLSWMNKHDSIGWHFTHLGQYSVSSGHMIALELRGNGNGTEHGMGNAMDEERVADRWKGIWQLQTPGKIHHFL</sequence>
<feature type="signal peptide" evidence="1">
    <location>
        <begin position="1"/>
        <end position="26"/>
    </location>
</feature>
<keyword evidence="1" id="KW-0732">Signal</keyword>
<feature type="chain" id="PRO_5032401697" description="Reverse transcriptase domain-containing protein" evidence="1">
    <location>
        <begin position="27"/>
        <end position="384"/>
    </location>
</feature>
<evidence type="ECO:0000313" key="4">
    <source>
        <dbReference type="Proteomes" id="UP000626092"/>
    </source>
</evidence>
<reference evidence="3" key="1">
    <citation type="submission" date="2019-11" db="EMBL/GenBank/DDBJ databases">
        <authorList>
            <person name="Liu Y."/>
            <person name="Hou J."/>
            <person name="Li T.-Q."/>
            <person name="Guan C.-H."/>
            <person name="Wu X."/>
            <person name="Wu H.-Z."/>
            <person name="Ling F."/>
            <person name="Zhang R."/>
            <person name="Shi X.-G."/>
            <person name="Ren J.-P."/>
            <person name="Chen E.-F."/>
            <person name="Sun J.-M."/>
        </authorList>
    </citation>
    <scope>NUCLEOTIDE SEQUENCE</scope>
    <source>
        <strain evidence="3">Adult_tree_wgs_1</strain>
        <tissue evidence="3">Leaves</tissue>
    </source>
</reference>
<dbReference type="AlphaFoldDB" id="A0A834L5T5"/>
<dbReference type="InterPro" id="IPR000477">
    <property type="entry name" value="RT_dom"/>
</dbReference>
<gene>
    <name evidence="3" type="ORF">RHSIM_RhsimUnG0015900</name>
</gene>
<evidence type="ECO:0000313" key="3">
    <source>
        <dbReference type="EMBL" id="KAF7116784.1"/>
    </source>
</evidence>
<dbReference type="OrthoDB" id="1742963at2759"/>
<proteinExistence type="predicted"/>
<dbReference type="Proteomes" id="UP000626092">
    <property type="component" value="Unassembled WGS sequence"/>
</dbReference>
<evidence type="ECO:0000256" key="1">
    <source>
        <dbReference type="SAM" id="SignalP"/>
    </source>
</evidence>
<name>A0A834L5T5_RHOSS</name>
<dbReference type="PANTHER" id="PTHR33116">
    <property type="entry name" value="REVERSE TRANSCRIPTASE ZINC-BINDING DOMAIN-CONTAINING PROTEIN-RELATED-RELATED"/>
    <property type="match status" value="1"/>
</dbReference>
<dbReference type="EMBL" id="WJXA01000049">
    <property type="protein sequence ID" value="KAF7116784.1"/>
    <property type="molecule type" value="Genomic_DNA"/>
</dbReference>
<comment type="caution">
    <text evidence="3">The sequence shown here is derived from an EMBL/GenBank/DDBJ whole genome shotgun (WGS) entry which is preliminary data.</text>
</comment>
<feature type="domain" description="Reverse transcriptase" evidence="2">
    <location>
        <begin position="10"/>
        <end position="157"/>
    </location>
</feature>